<feature type="region of interest" description="Disordered" evidence="2">
    <location>
        <begin position="792"/>
        <end position="1018"/>
    </location>
</feature>
<feature type="region of interest" description="Disordered" evidence="2">
    <location>
        <begin position="706"/>
        <end position="775"/>
    </location>
</feature>
<feature type="region of interest" description="Disordered" evidence="2">
    <location>
        <begin position="1"/>
        <end position="22"/>
    </location>
</feature>
<dbReference type="EMBL" id="LVVM01003411">
    <property type="protein sequence ID" value="OJA14977.1"/>
    <property type="molecule type" value="Genomic_DNA"/>
</dbReference>
<evidence type="ECO:0000313" key="3">
    <source>
        <dbReference type="EMBL" id="OJA14977.1"/>
    </source>
</evidence>
<dbReference type="Proteomes" id="UP000183567">
    <property type="component" value="Unassembled WGS sequence"/>
</dbReference>
<feature type="compositionally biased region" description="Polar residues" evidence="2">
    <location>
        <begin position="766"/>
        <end position="775"/>
    </location>
</feature>
<proteinExistence type="predicted"/>
<feature type="region of interest" description="Disordered" evidence="2">
    <location>
        <begin position="37"/>
        <end position="70"/>
    </location>
</feature>
<feature type="compositionally biased region" description="Low complexity" evidence="2">
    <location>
        <begin position="41"/>
        <end position="51"/>
    </location>
</feature>
<feature type="compositionally biased region" description="Low complexity" evidence="2">
    <location>
        <begin position="909"/>
        <end position="929"/>
    </location>
</feature>
<feature type="coiled-coil region" evidence="1">
    <location>
        <begin position="456"/>
        <end position="483"/>
    </location>
</feature>
<feature type="region of interest" description="Disordered" evidence="2">
    <location>
        <begin position="515"/>
        <end position="589"/>
    </location>
</feature>
<name>A0A1J8QN48_9AGAM</name>
<feature type="compositionally biased region" description="Polar residues" evidence="2">
    <location>
        <begin position="801"/>
        <end position="815"/>
    </location>
</feature>
<keyword evidence="4" id="KW-1185">Reference proteome</keyword>
<evidence type="ECO:0000256" key="1">
    <source>
        <dbReference type="SAM" id="Coils"/>
    </source>
</evidence>
<dbReference type="STRING" id="180088.A0A1J8QN48"/>
<feature type="compositionally biased region" description="Basic residues" evidence="2">
    <location>
        <begin position="819"/>
        <end position="831"/>
    </location>
</feature>
<feature type="compositionally biased region" description="Polar residues" evidence="2">
    <location>
        <begin position="722"/>
        <end position="731"/>
    </location>
</feature>
<sequence>MSTAQATSTDVQSPQTPSQSATLHDVVSNGAPQLSIHRVSPSRSRPSTATSNLIQTTGQPAPIGQGAPSSSIHHGANLILELIMAERKQAFEDTKRQITFLQQQYNEHRTTYLRELTSASTKRRDAENMVSHLSNERDRHLKEATDVQNALLQVRADAIAARREASEAVKASDDARSHLMAVQDTLQQMGITVNQGDTEAPNTLKIILGTPWLELLIPDKSAPDTPSSHAPPTQIFTSPSDFISFFREHINRLTEASYITQNGCKILDSQRNQLQSDICTIDLNRTELESLKRELEENLKNIGERESRVTVLENEVHSLKKEREDAGRAKEEAVAALEEMRRTMEESVNTLQSNLDKCLQDQQRQTETNAENDRQGLESSIEAKTGQIHDLHCQLAQSMATLDEWKAKYDVIVKERDSQQQLHIAELQKSHEAISVRTESQIDDLEKRLAGSSCKALASEDILKARESRIEELEKELTLLRKQHTKSSQGKDEAVALVESRGAQIKALPHVLAVSSTRNVTTESPPKINSDGSSVENKARAGKSSTPPDQHQFGTQDIPKASPVVVLTDRQSKQIPAPKKVEKQKSKSSPFPCFSITRSLEIDSASSTDVEIIAGPLLATSHESIASSDEIEIVSGPSSFAAAVAKPKSLLAMSNKAASQASSAKIGDSAPPGKTSLKRSADLNDSFSQATKRPKLSINASASFLKDKVSSTTSNSPAPTSLGSRSTTSSPAIAGPGISLDFRRRPPQMSNPPSSSGGRSAKKTLAYSSNLRTPQSATLGEALSAGTIASMEGDVRGGSGSVASKIQNGPQQQLAAKTVKTKPRARLRHGQGKAAAPTAGEVTGPKKQAEFKNFNPAKEQPSGSLVRPTAEQQQGASSVTAPASTEAQSSSSWKDTPSLLNQLSGKDNLSTPPSDTLPPSTKPLLTLSTRTADPSRDSTPKSISPAAGGSAQSSTPRPIPKGPRSSMAVLQANQESSPRGPWGPKSMLSVRSSGKVPQKALSPAMDSTSAGNPKKDTA</sequence>
<feature type="coiled-coil region" evidence="1">
    <location>
        <begin position="281"/>
        <end position="354"/>
    </location>
</feature>
<keyword evidence="1" id="KW-0175">Coiled coil</keyword>
<reference evidence="3 4" key="1">
    <citation type="submission" date="2016-03" db="EMBL/GenBank/DDBJ databases">
        <title>Comparative genomics of the ectomycorrhizal sister species Rhizopogon vinicolor and Rhizopogon vesiculosus (Basidiomycota: Boletales) reveals a divergence of the mating type B locus.</title>
        <authorList>
            <person name="Mujic A.B."/>
            <person name="Kuo A."/>
            <person name="Tritt A."/>
            <person name="Lipzen A."/>
            <person name="Chen C."/>
            <person name="Johnson J."/>
            <person name="Sharma A."/>
            <person name="Barry K."/>
            <person name="Grigoriev I.V."/>
            <person name="Spatafora J.W."/>
        </authorList>
    </citation>
    <scope>NUCLEOTIDE SEQUENCE [LARGE SCALE GENOMIC DNA]</scope>
    <source>
        <strain evidence="3 4">AM-OR11-056</strain>
    </source>
</reference>
<feature type="compositionally biased region" description="Low complexity" evidence="2">
    <location>
        <begin position="652"/>
        <end position="664"/>
    </location>
</feature>
<organism evidence="3 4">
    <name type="scientific">Rhizopogon vesiculosus</name>
    <dbReference type="NCBI Taxonomy" id="180088"/>
    <lineage>
        <taxon>Eukaryota</taxon>
        <taxon>Fungi</taxon>
        <taxon>Dikarya</taxon>
        <taxon>Basidiomycota</taxon>
        <taxon>Agaricomycotina</taxon>
        <taxon>Agaricomycetes</taxon>
        <taxon>Agaricomycetidae</taxon>
        <taxon>Boletales</taxon>
        <taxon>Suillineae</taxon>
        <taxon>Rhizopogonaceae</taxon>
        <taxon>Rhizopogon</taxon>
    </lineage>
</organism>
<feature type="compositionally biased region" description="Polar residues" evidence="2">
    <location>
        <begin position="543"/>
        <end position="555"/>
    </location>
</feature>
<feature type="compositionally biased region" description="Low complexity" evidence="2">
    <location>
        <begin position="710"/>
        <end position="721"/>
    </location>
</feature>
<comment type="caution">
    <text evidence="3">The sequence shown here is derived from an EMBL/GenBank/DDBJ whole genome shotgun (WGS) entry which is preliminary data.</text>
</comment>
<accession>A0A1J8QN48</accession>
<evidence type="ECO:0000256" key="2">
    <source>
        <dbReference type="SAM" id="MobiDB-lite"/>
    </source>
</evidence>
<dbReference type="OrthoDB" id="2691222at2759"/>
<gene>
    <name evidence="3" type="ORF">AZE42_03220</name>
</gene>
<feature type="compositionally biased region" description="Polar residues" evidence="2">
    <location>
        <begin position="870"/>
        <end position="908"/>
    </location>
</feature>
<evidence type="ECO:0000313" key="4">
    <source>
        <dbReference type="Proteomes" id="UP000183567"/>
    </source>
</evidence>
<feature type="compositionally biased region" description="Polar residues" evidence="2">
    <location>
        <begin position="515"/>
        <end position="524"/>
    </location>
</feature>
<protein>
    <submittedName>
        <fullName evidence="3">Uncharacterized protein</fullName>
    </submittedName>
</protein>
<feature type="region of interest" description="Disordered" evidence="2">
    <location>
        <begin position="652"/>
        <end position="694"/>
    </location>
</feature>
<dbReference type="AlphaFoldDB" id="A0A1J8QN48"/>